<dbReference type="Pfam" id="PF13410">
    <property type="entry name" value="GST_C_2"/>
    <property type="match status" value="1"/>
</dbReference>
<dbReference type="SFLD" id="SFLDS00019">
    <property type="entry name" value="Glutathione_Transferase_(cytos"/>
    <property type="match status" value="1"/>
</dbReference>
<dbReference type="InterPro" id="IPR004045">
    <property type="entry name" value="Glutathione_S-Trfase_N"/>
</dbReference>
<dbReference type="SUPFAM" id="SSF52833">
    <property type="entry name" value="Thioredoxin-like"/>
    <property type="match status" value="1"/>
</dbReference>
<proteinExistence type="predicted"/>
<protein>
    <submittedName>
        <fullName evidence="3">Glutathione S-transferase</fullName>
    </submittedName>
</protein>
<dbReference type="SFLD" id="SFLDG01151">
    <property type="entry name" value="Main.2:_Nu-like"/>
    <property type="match status" value="1"/>
</dbReference>
<dbReference type="Gene3D" id="1.20.1050.10">
    <property type="match status" value="1"/>
</dbReference>
<dbReference type="InterPro" id="IPR040079">
    <property type="entry name" value="Glutathione_S-Trfase"/>
</dbReference>
<dbReference type="PANTHER" id="PTHR44051:SF2">
    <property type="entry name" value="HYPOTHETICAL GLUTATHIONE S-TRANSFERASE LIKE PROTEIN"/>
    <property type="match status" value="1"/>
</dbReference>
<dbReference type="Pfam" id="PF02798">
    <property type="entry name" value="GST_N"/>
    <property type="match status" value="1"/>
</dbReference>
<dbReference type="InterPro" id="IPR036282">
    <property type="entry name" value="Glutathione-S-Trfase_C_sf"/>
</dbReference>
<dbReference type="SFLD" id="SFLDG00358">
    <property type="entry name" value="Main_(cytGST)"/>
    <property type="match status" value="1"/>
</dbReference>
<dbReference type="CDD" id="cd03206">
    <property type="entry name" value="GST_C_7"/>
    <property type="match status" value="1"/>
</dbReference>
<sequence length="199" mass="22437">MIQLYGHEVSGNSYKVRLFLELLGLDYEWVQVDLMQGAHKAPEFLALNPFGQVPVLVDGEVNLADAQAILVYLARQYGGDTWLPTEALPLAQVVRWLSTAAGEVRQGPENARLYHLFKVANINIERSHQKAEHILTQLDKHLHSRLWLEFERPTIADIAVFPYVALARDGNIDLDAYPNLLAWIERVKQLPGFIAMAGV</sequence>
<dbReference type="Gene3D" id="3.40.30.10">
    <property type="entry name" value="Glutaredoxin"/>
    <property type="match status" value="1"/>
</dbReference>
<evidence type="ECO:0000313" key="4">
    <source>
        <dbReference type="Proteomes" id="UP001482513"/>
    </source>
</evidence>
<dbReference type="RefSeq" id="WP_190705147.1">
    <property type="nucleotide sequence ID" value="NZ_JAMPKX010000006.1"/>
</dbReference>
<dbReference type="PROSITE" id="PS50404">
    <property type="entry name" value="GST_NTER"/>
    <property type="match status" value="1"/>
</dbReference>
<dbReference type="EMBL" id="JAMPKX010000006">
    <property type="protein sequence ID" value="MEP0947989.1"/>
    <property type="molecule type" value="Genomic_DNA"/>
</dbReference>
<gene>
    <name evidence="3" type="ORF">NC992_13980</name>
</gene>
<dbReference type="SUPFAM" id="SSF47616">
    <property type="entry name" value="GST C-terminal domain-like"/>
    <property type="match status" value="1"/>
</dbReference>
<comment type="caution">
    <text evidence="3">The sequence shown here is derived from an EMBL/GenBank/DDBJ whole genome shotgun (WGS) entry which is preliminary data.</text>
</comment>
<feature type="domain" description="GST N-terminal" evidence="1">
    <location>
        <begin position="1"/>
        <end position="81"/>
    </location>
</feature>
<dbReference type="PROSITE" id="PS50405">
    <property type="entry name" value="GST_CTER"/>
    <property type="match status" value="1"/>
</dbReference>
<evidence type="ECO:0000313" key="3">
    <source>
        <dbReference type="EMBL" id="MEP0947989.1"/>
    </source>
</evidence>
<dbReference type="PANTHER" id="PTHR44051">
    <property type="entry name" value="GLUTATHIONE S-TRANSFERASE-RELATED"/>
    <property type="match status" value="1"/>
</dbReference>
<accession>A0ABV0K5P6</accession>
<name>A0ABV0K5P6_9CYAN</name>
<dbReference type="InterPro" id="IPR010987">
    <property type="entry name" value="Glutathione-S-Trfase_C-like"/>
</dbReference>
<dbReference type="CDD" id="cd03056">
    <property type="entry name" value="GST_N_4"/>
    <property type="match status" value="1"/>
</dbReference>
<evidence type="ECO:0000259" key="1">
    <source>
        <dbReference type="PROSITE" id="PS50404"/>
    </source>
</evidence>
<reference evidence="3 4" key="1">
    <citation type="submission" date="2022-04" db="EMBL/GenBank/DDBJ databases">
        <title>Positive selection, recombination, and allopatry shape intraspecific diversity of widespread and dominant cyanobacteria.</title>
        <authorList>
            <person name="Wei J."/>
            <person name="Shu W."/>
            <person name="Hu C."/>
        </authorList>
    </citation>
    <scope>NUCLEOTIDE SEQUENCE [LARGE SCALE GENOMIC DNA]</scope>
    <source>
        <strain evidence="3 4">DQ-A4</strain>
    </source>
</reference>
<organism evidence="3 4">
    <name type="scientific">Leptolyngbya subtilissima DQ-A4</name>
    <dbReference type="NCBI Taxonomy" id="2933933"/>
    <lineage>
        <taxon>Bacteria</taxon>
        <taxon>Bacillati</taxon>
        <taxon>Cyanobacteriota</taxon>
        <taxon>Cyanophyceae</taxon>
        <taxon>Leptolyngbyales</taxon>
        <taxon>Leptolyngbyaceae</taxon>
        <taxon>Leptolyngbya group</taxon>
        <taxon>Leptolyngbya</taxon>
    </lineage>
</organism>
<keyword evidence="4" id="KW-1185">Reference proteome</keyword>
<evidence type="ECO:0000259" key="2">
    <source>
        <dbReference type="PROSITE" id="PS50405"/>
    </source>
</evidence>
<dbReference type="InterPro" id="IPR036249">
    <property type="entry name" value="Thioredoxin-like_sf"/>
</dbReference>
<dbReference type="Proteomes" id="UP001482513">
    <property type="component" value="Unassembled WGS sequence"/>
</dbReference>
<feature type="domain" description="GST C-terminal" evidence="2">
    <location>
        <begin position="86"/>
        <end position="199"/>
    </location>
</feature>